<evidence type="ECO:0000256" key="7">
    <source>
        <dbReference type="ARBA" id="ARBA00023180"/>
    </source>
</evidence>
<evidence type="ECO:0000256" key="6">
    <source>
        <dbReference type="ARBA" id="ARBA00023157"/>
    </source>
</evidence>
<comment type="catalytic activity">
    <reaction evidence="1">
        <text>a phosphate monoester + H2O = an alcohol + phosphate</text>
        <dbReference type="Rhea" id="RHEA:15017"/>
        <dbReference type="ChEBI" id="CHEBI:15377"/>
        <dbReference type="ChEBI" id="CHEBI:30879"/>
        <dbReference type="ChEBI" id="CHEBI:43474"/>
        <dbReference type="ChEBI" id="CHEBI:67140"/>
        <dbReference type="EC" id="3.1.3.2"/>
    </reaction>
</comment>
<dbReference type="EC" id="3.1.3.2" evidence="3"/>
<evidence type="ECO:0000256" key="3">
    <source>
        <dbReference type="ARBA" id="ARBA00012646"/>
    </source>
</evidence>
<dbReference type="InterPro" id="IPR029033">
    <property type="entry name" value="His_PPase_superfam"/>
</dbReference>
<dbReference type="InterPro" id="IPR000560">
    <property type="entry name" value="His_Pase_clade-2"/>
</dbReference>
<protein>
    <recommendedName>
        <fullName evidence="3">acid phosphatase</fullName>
        <ecNumber evidence="3">3.1.3.2</ecNumber>
    </recommendedName>
</protein>
<comment type="similarity">
    <text evidence="2">Belongs to the histidine acid phosphatase family.</text>
</comment>
<name>A0A8N1SB62_9HYME</name>
<dbReference type="Pfam" id="PF00328">
    <property type="entry name" value="His_Phos_2"/>
    <property type="match status" value="2"/>
</dbReference>
<evidence type="ECO:0000256" key="8">
    <source>
        <dbReference type="SAM" id="SignalP"/>
    </source>
</evidence>
<dbReference type="PANTHER" id="PTHR11567:SF211">
    <property type="entry name" value="PROSTATIC ACID PHOSPHATASE"/>
    <property type="match status" value="1"/>
</dbReference>
<gene>
    <name evidence="10" type="primary">LOC105431612</name>
</gene>
<evidence type="ECO:0000313" key="9">
    <source>
        <dbReference type="Proteomes" id="UP000504615"/>
    </source>
</evidence>
<accession>A0A8N1SB62</accession>
<feature type="signal peptide" evidence="8">
    <location>
        <begin position="1"/>
        <end position="25"/>
    </location>
</feature>
<evidence type="ECO:0000256" key="5">
    <source>
        <dbReference type="ARBA" id="ARBA00022801"/>
    </source>
</evidence>
<proteinExistence type="inferred from homology"/>
<reference evidence="10" key="1">
    <citation type="submission" date="2025-08" db="UniProtKB">
        <authorList>
            <consortium name="RefSeq"/>
        </authorList>
    </citation>
    <scope>IDENTIFICATION</scope>
</reference>
<dbReference type="PANTHER" id="PTHR11567">
    <property type="entry name" value="ACID PHOSPHATASE-RELATED"/>
    <property type="match status" value="1"/>
</dbReference>
<dbReference type="SUPFAM" id="SSF53254">
    <property type="entry name" value="Phosphoglycerate mutase-like"/>
    <property type="match status" value="3"/>
</dbReference>
<organism evidence="9 10">
    <name type="scientific">Pogonomyrmex barbatus</name>
    <name type="common">red harvester ant</name>
    <dbReference type="NCBI Taxonomy" id="144034"/>
    <lineage>
        <taxon>Eukaryota</taxon>
        <taxon>Metazoa</taxon>
        <taxon>Ecdysozoa</taxon>
        <taxon>Arthropoda</taxon>
        <taxon>Hexapoda</taxon>
        <taxon>Insecta</taxon>
        <taxon>Pterygota</taxon>
        <taxon>Neoptera</taxon>
        <taxon>Endopterygota</taxon>
        <taxon>Hymenoptera</taxon>
        <taxon>Apocrita</taxon>
        <taxon>Aculeata</taxon>
        <taxon>Formicoidea</taxon>
        <taxon>Formicidae</taxon>
        <taxon>Myrmicinae</taxon>
        <taxon>Pogonomyrmex</taxon>
    </lineage>
</organism>
<keyword evidence="6" id="KW-1015">Disulfide bond</keyword>
<dbReference type="PROSITE" id="PS00616">
    <property type="entry name" value="HIS_ACID_PHOSPHAT_1"/>
    <property type="match status" value="2"/>
</dbReference>
<dbReference type="Proteomes" id="UP000504615">
    <property type="component" value="Unplaced"/>
</dbReference>
<evidence type="ECO:0000256" key="2">
    <source>
        <dbReference type="ARBA" id="ARBA00005375"/>
    </source>
</evidence>
<dbReference type="GeneID" id="105431612"/>
<dbReference type="Gene3D" id="3.40.50.1240">
    <property type="entry name" value="Phosphoglycerate mutase-like"/>
    <property type="match status" value="3"/>
</dbReference>
<evidence type="ECO:0000313" key="10">
    <source>
        <dbReference type="RefSeq" id="XP_025075238.1"/>
    </source>
</evidence>
<dbReference type="GO" id="GO:0003993">
    <property type="term" value="F:acid phosphatase activity"/>
    <property type="evidence" value="ECO:0007669"/>
    <property type="project" value="UniProtKB-EC"/>
</dbReference>
<keyword evidence="9" id="KW-1185">Reference proteome</keyword>
<dbReference type="AlphaFoldDB" id="A0A8N1SB62"/>
<evidence type="ECO:0000256" key="4">
    <source>
        <dbReference type="ARBA" id="ARBA00022729"/>
    </source>
</evidence>
<dbReference type="CDD" id="cd07061">
    <property type="entry name" value="HP_HAP_like"/>
    <property type="match status" value="2"/>
</dbReference>
<keyword evidence="4 8" id="KW-0732">Signal</keyword>
<evidence type="ECO:0000256" key="1">
    <source>
        <dbReference type="ARBA" id="ARBA00000032"/>
    </source>
</evidence>
<feature type="chain" id="PRO_5035452372" description="acid phosphatase" evidence="8">
    <location>
        <begin position="26"/>
        <end position="977"/>
    </location>
</feature>
<keyword evidence="5" id="KW-0378">Hydrolase</keyword>
<dbReference type="RefSeq" id="XP_025075238.1">
    <property type="nucleotide sequence ID" value="XM_025219453.1"/>
</dbReference>
<sequence length="977" mass="113250">MIWFHIFDNYLTILLISLNTMLITAEYPELKLVNVVFRHGDRTPEKNEMFPYDPYVNFSFYPTGLGQLTAEGKKREYTLGKFLRFRYNDFLGNLYTPKLVVGRSTDFDRTKMSLQLVLAGLFPPKSLQRWHTSLNWQPITTSYIPRVDDNLFLADECPQFLEEYNRILNSPEGREKLDQFKDLMNDLTKLTGMRVETIDDLFSLYQTFLSESSMGLLLPEWAYSYFPYGPLLDGMVAVYNINNFTPLSMRLNAGPMVRDITDNMIAAQNPIAAPNTKMYLYSGHETNVANMLHALGVYKPHVPEYSSAVILELQRIGENYYVKILYYQGIPPSLKELKIPGCDILCPFDQYLEFIEDVIPSDEEMFCDKRQTPRFVHEEYPAGLQHIIYNLIKKSKIEGSITQRGKMREYELGQVLRDRYNNFLGDLYLPKLVMDHSSDCDRTKMSLQLVLAAIFPPINARQQWNPVLNWQPISTTCLEEYDRVLSLPKTQKIIFQFKNLTSELTKLTGKKIETPWDLFYLYQTFAAESSMNLTLPEWAYNYFPNGQLYDAVIVAYNIFNFTPLLKKLHAEWHYIFRLSASNMLSFRVFANYLPIILTIGLNSLLVTGAKYELKLINVVFRHGDRTPDNNEMYPNDPHLNCSFFPEGLGQLTNRGKMREYELGQVLRDRYNNFLGDFYLPKLVMGQSSDYDRTKMSLQLVLAGLFPPINAQQQWNPVLNWQPIPTTYVSRLDDNFFLSDECPQFLNEYDRVLSLPKTQKIMSQFKNLTSELTKLTGKKIEKPLDLYSLYHTFVAESSMNLTLPEWAHNYFPDGQLFDGIVAAYNIANSTPLLKRLYAGPIIRAILKNMQTAKKSNQSNTKIYLYGGHETNIASLLHAFNVFKPHVPEYSSAIILELLQQNEEYYVKLLSYRGIPPIIDELIIQGCELYCPFNKFLDLTQDLIPSDKELICDKRQTSDYANTPYLVSVEGTMYNLIVR</sequence>
<dbReference type="InterPro" id="IPR050645">
    <property type="entry name" value="Histidine_acid_phosphatase"/>
</dbReference>
<keyword evidence="7" id="KW-0325">Glycoprotein</keyword>
<dbReference type="OrthoDB" id="10257284at2759"/>
<dbReference type="InterPro" id="IPR033379">
    <property type="entry name" value="Acid_Pase_AS"/>
</dbReference>